<evidence type="ECO:0000313" key="2">
    <source>
        <dbReference type="EMBL" id="PPS10678.1"/>
    </source>
</evidence>
<evidence type="ECO:0000256" key="1">
    <source>
        <dbReference type="SAM" id="MobiDB-lite"/>
    </source>
</evidence>
<feature type="region of interest" description="Disordered" evidence="1">
    <location>
        <begin position="53"/>
        <end position="76"/>
    </location>
</feature>
<name>A0A2P5Y518_GOSBA</name>
<dbReference type="OrthoDB" id="1641903at2759"/>
<evidence type="ECO:0000313" key="3">
    <source>
        <dbReference type="Proteomes" id="UP000239757"/>
    </source>
</evidence>
<feature type="compositionally biased region" description="Basic and acidic residues" evidence="1">
    <location>
        <begin position="62"/>
        <end position="76"/>
    </location>
</feature>
<dbReference type="AlphaFoldDB" id="A0A2P5Y518"/>
<dbReference type="EMBL" id="KZ663695">
    <property type="protein sequence ID" value="PPS10678.1"/>
    <property type="molecule type" value="Genomic_DNA"/>
</dbReference>
<proteinExistence type="predicted"/>
<accession>A0A2P5Y518</accession>
<dbReference type="Proteomes" id="UP000239757">
    <property type="component" value="Unassembled WGS sequence"/>
</dbReference>
<organism evidence="2 3">
    <name type="scientific">Gossypium barbadense</name>
    <name type="common">Sea Island cotton</name>
    <name type="synonym">Hibiscus barbadensis</name>
    <dbReference type="NCBI Taxonomy" id="3634"/>
    <lineage>
        <taxon>Eukaryota</taxon>
        <taxon>Viridiplantae</taxon>
        <taxon>Streptophyta</taxon>
        <taxon>Embryophyta</taxon>
        <taxon>Tracheophyta</taxon>
        <taxon>Spermatophyta</taxon>
        <taxon>Magnoliopsida</taxon>
        <taxon>eudicotyledons</taxon>
        <taxon>Gunneridae</taxon>
        <taxon>Pentapetalae</taxon>
        <taxon>rosids</taxon>
        <taxon>malvids</taxon>
        <taxon>Malvales</taxon>
        <taxon>Malvaceae</taxon>
        <taxon>Malvoideae</taxon>
        <taxon>Gossypium</taxon>
    </lineage>
</organism>
<reference evidence="2 3" key="1">
    <citation type="submission" date="2015-01" db="EMBL/GenBank/DDBJ databases">
        <title>Genome of allotetraploid Gossypium barbadense reveals genomic plasticity and fiber elongation in cotton evolution.</title>
        <authorList>
            <person name="Chen X."/>
            <person name="Liu X."/>
            <person name="Zhao B."/>
            <person name="Zheng H."/>
            <person name="Hu Y."/>
            <person name="Lu G."/>
            <person name="Yang C."/>
            <person name="Chen J."/>
            <person name="Shan C."/>
            <person name="Zhang L."/>
            <person name="Zhou Y."/>
            <person name="Wang L."/>
            <person name="Guo W."/>
            <person name="Bai Y."/>
            <person name="Ruan J."/>
            <person name="Shangguan X."/>
            <person name="Mao Y."/>
            <person name="Jiang J."/>
            <person name="Zhu Y."/>
            <person name="Lei J."/>
            <person name="Kang H."/>
            <person name="Chen S."/>
            <person name="He X."/>
            <person name="Wang R."/>
            <person name="Wang Y."/>
            <person name="Chen J."/>
            <person name="Wang L."/>
            <person name="Yu S."/>
            <person name="Wang B."/>
            <person name="Wei J."/>
            <person name="Song S."/>
            <person name="Lu X."/>
            <person name="Gao Z."/>
            <person name="Gu W."/>
            <person name="Deng X."/>
            <person name="Ma D."/>
            <person name="Wang S."/>
            <person name="Liang W."/>
            <person name="Fang L."/>
            <person name="Cai C."/>
            <person name="Zhu X."/>
            <person name="Zhou B."/>
            <person name="Zhang Y."/>
            <person name="Chen Z."/>
            <person name="Xu S."/>
            <person name="Zhu R."/>
            <person name="Wang S."/>
            <person name="Zhang T."/>
            <person name="Zhao G."/>
        </authorList>
    </citation>
    <scope>NUCLEOTIDE SEQUENCE [LARGE SCALE GENOMIC DNA]</scope>
    <source>
        <strain evidence="3">cv. Xinhai21</strain>
        <tissue evidence="2">Leaf</tissue>
    </source>
</reference>
<protein>
    <submittedName>
        <fullName evidence="2">Uncharacterized protein</fullName>
    </submittedName>
</protein>
<sequence>MNCTRNLIITGLSHFLGISIPQFFNQYWNPSHHGLAHTDAACQCIREHRVLTADNGGIDSGGDPRQHDRSGEIEER</sequence>
<gene>
    <name evidence="2" type="ORF">GOBAR_AA09966</name>
</gene>